<dbReference type="InterPro" id="IPR016024">
    <property type="entry name" value="ARM-type_fold"/>
</dbReference>
<evidence type="ECO:0000256" key="2">
    <source>
        <dbReference type="ARBA" id="ARBA00023242"/>
    </source>
</evidence>
<dbReference type="SUPFAM" id="SSF48371">
    <property type="entry name" value="ARM repeat"/>
    <property type="match status" value="1"/>
</dbReference>
<dbReference type="Gene3D" id="1.25.10.10">
    <property type="entry name" value="Leucine-rich Repeat Variant"/>
    <property type="match status" value="1"/>
</dbReference>
<dbReference type="PANTHER" id="PTHR23424">
    <property type="entry name" value="SERUM AMYLOID A"/>
    <property type="match status" value="1"/>
</dbReference>
<proteinExistence type="inferred from homology"/>
<feature type="region of interest" description="Disordered" evidence="4">
    <location>
        <begin position="1"/>
        <end position="28"/>
    </location>
</feature>
<evidence type="ECO:0000313" key="5">
    <source>
        <dbReference type="EMBL" id="SSX23932.1"/>
    </source>
</evidence>
<comment type="subcellular location">
    <subcellularLocation>
        <location evidence="1">Nucleus</location>
    </subcellularLocation>
</comment>
<dbReference type="VEuPathDB" id="VectorBase:CSON009832"/>
<dbReference type="AlphaFoldDB" id="A0A336M125"/>
<comment type="similarity">
    <text evidence="3">Belongs to the SAAL1 family.</text>
</comment>
<evidence type="ECO:0000256" key="3">
    <source>
        <dbReference type="ARBA" id="ARBA00038401"/>
    </source>
</evidence>
<dbReference type="InterPro" id="IPR011989">
    <property type="entry name" value="ARM-like"/>
</dbReference>
<keyword evidence="2" id="KW-0539">Nucleus</keyword>
<protein>
    <submittedName>
        <fullName evidence="5">CSON009832 protein</fullName>
    </submittedName>
</protein>
<reference evidence="5" key="1">
    <citation type="submission" date="2018-07" db="EMBL/GenBank/DDBJ databases">
        <authorList>
            <person name="Quirk P.G."/>
            <person name="Krulwich T.A."/>
        </authorList>
    </citation>
    <scope>NUCLEOTIDE SEQUENCE</scope>
</reference>
<accession>A0A336M125</accession>
<gene>
    <name evidence="5" type="primary">CSON009832</name>
</gene>
<name>A0A336M125_CULSO</name>
<feature type="compositionally biased region" description="Polar residues" evidence="4">
    <location>
        <begin position="8"/>
        <end position="18"/>
    </location>
</feature>
<sequence>MEEEQKKTNSSAIESETNGIEVPESHSNVNIDAQDVDENLIEKVKGDAIGNTLYSQRFVLSTLMKLTKELDKPLTEDEDFEKDLCTLWDESVESDVVKFLLEYNCLELFTSVLDQNDVRLTEILVGIIGNMCVLPETRHVLETSPEITCTLISLISSTDSLILVQLMRLFQAMLVFENSGDEMIWFQYFSSIEDFVQQFAFVLTSSTSNTLLKHSLDALYAICAKFAVIEIMPEGGKTNFIDMFVVPQLVMGLIEAFRQVLGNNSEDNNEGMSLPTENEVKFMSLFLDVNVILTQYKEKSNYAYSEKLSDFLDCLSRILLPLCNKIYLLPLTTTHQGVIENLNDIFHTLEIPFHSNIFNQFLIIFNLLSESKASKSKKESEWDSSDDEDSESGKIDIEDLQCTIIECLTTMMSKCENLDEIREKTDQKIIKTFLNRLKNCETGESVEELIKLKHILKKIIEEK</sequence>
<dbReference type="OMA" id="AMINRFT"/>
<evidence type="ECO:0000256" key="1">
    <source>
        <dbReference type="ARBA" id="ARBA00004123"/>
    </source>
</evidence>
<dbReference type="PANTHER" id="PTHR23424:SF23">
    <property type="entry name" value="PROTEIN SAAL1"/>
    <property type="match status" value="1"/>
</dbReference>
<evidence type="ECO:0000256" key="4">
    <source>
        <dbReference type="SAM" id="MobiDB-lite"/>
    </source>
</evidence>
<dbReference type="InterPro" id="IPR052464">
    <property type="entry name" value="Synovial_Prolif_Regulator"/>
</dbReference>
<dbReference type="EMBL" id="UFQT01000393">
    <property type="protein sequence ID" value="SSX23932.1"/>
    <property type="molecule type" value="Genomic_DNA"/>
</dbReference>
<dbReference type="GO" id="GO:0005654">
    <property type="term" value="C:nucleoplasm"/>
    <property type="evidence" value="ECO:0007669"/>
    <property type="project" value="TreeGrafter"/>
</dbReference>
<organism evidence="5">
    <name type="scientific">Culicoides sonorensis</name>
    <name type="common">Biting midge</name>
    <dbReference type="NCBI Taxonomy" id="179676"/>
    <lineage>
        <taxon>Eukaryota</taxon>
        <taxon>Metazoa</taxon>
        <taxon>Ecdysozoa</taxon>
        <taxon>Arthropoda</taxon>
        <taxon>Hexapoda</taxon>
        <taxon>Insecta</taxon>
        <taxon>Pterygota</taxon>
        <taxon>Neoptera</taxon>
        <taxon>Endopterygota</taxon>
        <taxon>Diptera</taxon>
        <taxon>Nematocera</taxon>
        <taxon>Chironomoidea</taxon>
        <taxon>Ceratopogonidae</taxon>
        <taxon>Ceratopogoninae</taxon>
        <taxon>Culicoides</taxon>
        <taxon>Monoculicoides</taxon>
    </lineage>
</organism>